<evidence type="ECO:0000256" key="1">
    <source>
        <dbReference type="ARBA" id="ARBA00022448"/>
    </source>
</evidence>
<proteinExistence type="predicted"/>
<dbReference type="Proteomes" id="UP000887023">
    <property type="component" value="Chromosome"/>
</dbReference>
<dbReference type="PROSITE" id="PS50893">
    <property type="entry name" value="ABC_TRANSPORTER_2"/>
    <property type="match status" value="1"/>
</dbReference>
<evidence type="ECO:0000313" key="8">
    <source>
        <dbReference type="Proteomes" id="UP000887023"/>
    </source>
</evidence>
<protein>
    <submittedName>
        <fullName evidence="7">Heme ABC transporter ATP-binding protein</fullName>
    </submittedName>
</protein>
<organism evidence="7 8">
    <name type="scientific">Skermania pinensis</name>
    <dbReference type="NCBI Taxonomy" id="39122"/>
    <lineage>
        <taxon>Bacteria</taxon>
        <taxon>Bacillati</taxon>
        <taxon>Actinomycetota</taxon>
        <taxon>Actinomycetes</taxon>
        <taxon>Mycobacteriales</taxon>
        <taxon>Gordoniaceae</taxon>
        <taxon>Skermania</taxon>
    </lineage>
</organism>
<evidence type="ECO:0000313" key="7">
    <source>
        <dbReference type="EMBL" id="QXQ15023.1"/>
    </source>
</evidence>
<dbReference type="InterPro" id="IPR027417">
    <property type="entry name" value="P-loop_NTPase"/>
</dbReference>
<dbReference type="EMBL" id="CP079105">
    <property type="protein sequence ID" value="QXQ15023.1"/>
    <property type="molecule type" value="Genomic_DNA"/>
</dbReference>
<keyword evidence="1" id="KW-0813">Transport</keyword>
<dbReference type="SMART" id="SM00382">
    <property type="entry name" value="AAA"/>
    <property type="match status" value="1"/>
</dbReference>
<evidence type="ECO:0000256" key="2">
    <source>
        <dbReference type="ARBA" id="ARBA00022741"/>
    </source>
</evidence>
<feature type="compositionally biased region" description="Basic and acidic residues" evidence="5">
    <location>
        <begin position="9"/>
        <end position="22"/>
    </location>
</feature>
<keyword evidence="3 7" id="KW-0067">ATP-binding</keyword>
<feature type="region of interest" description="Disordered" evidence="5">
    <location>
        <begin position="1"/>
        <end position="22"/>
    </location>
</feature>
<feature type="domain" description="ABC transporter" evidence="6">
    <location>
        <begin position="21"/>
        <end position="256"/>
    </location>
</feature>
<gene>
    <name evidence="7" type="ORF">KV203_06620</name>
</gene>
<keyword evidence="8" id="KW-1185">Reference proteome</keyword>
<accession>A0ABX8SAY4</accession>
<name>A0ABX8SAY4_9ACTN</name>
<dbReference type="RefSeq" id="WP_083529935.1">
    <property type="nucleotide sequence ID" value="NZ_CBCRUZ010000024.1"/>
</dbReference>
<evidence type="ECO:0000256" key="4">
    <source>
        <dbReference type="ARBA" id="ARBA00022967"/>
    </source>
</evidence>
<dbReference type="PROSITE" id="PS00211">
    <property type="entry name" value="ABC_TRANSPORTER_1"/>
    <property type="match status" value="1"/>
</dbReference>
<keyword evidence="4" id="KW-1278">Translocase</keyword>
<dbReference type="PANTHER" id="PTHR42794">
    <property type="entry name" value="HEMIN IMPORT ATP-BINDING PROTEIN HMUV"/>
    <property type="match status" value="1"/>
</dbReference>
<dbReference type="CDD" id="cd03214">
    <property type="entry name" value="ABC_Iron-Siderophores_B12_Hemin"/>
    <property type="match status" value="1"/>
</dbReference>
<dbReference type="Pfam" id="PF00005">
    <property type="entry name" value="ABC_tran"/>
    <property type="match status" value="1"/>
</dbReference>
<evidence type="ECO:0000256" key="3">
    <source>
        <dbReference type="ARBA" id="ARBA00022840"/>
    </source>
</evidence>
<evidence type="ECO:0000256" key="5">
    <source>
        <dbReference type="SAM" id="MobiDB-lite"/>
    </source>
</evidence>
<sequence length="283" mass="30097">MRQLRRHRGEIPEPPRDRPAMRADRLTLRLPGAVRPTLHEVDLEVRFGEVLALVGPNGAGKSTLLAALAGTAHPDAGAVGLAGQPLPTWSPTMQARLRAVLPQSHTAGFGFTCEEVVRMGRSPWQHTPRRRDDDVAVRDALAECDVSRMADRRFAALSGGERARVALARVLAQRTPILLLDEPTAALDLKHQEDVMAIVRARAGAGCAVVLVIHDLNLAAAFADRVTILADGVVRAGGTVADTLTAPILSEVFGLAIDVTAIGGQVGIAPRRRRPPAENSPAG</sequence>
<dbReference type="NCBIfam" id="NF010068">
    <property type="entry name" value="PRK13548.1"/>
    <property type="match status" value="1"/>
</dbReference>
<dbReference type="InterPro" id="IPR003593">
    <property type="entry name" value="AAA+_ATPase"/>
</dbReference>
<evidence type="ECO:0000259" key="6">
    <source>
        <dbReference type="PROSITE" id="PS50893"/>
    </source>
</evidence>
<keyword evidence="2" id="KW-0547">Nucleotide-binding</keyword>
<dbReference type="GO" id="GO:0005524">
    <property type="term" value="F:ATP binding"/>
    <property type="evidence" value="ECO:0007669"/>
    <property type="project" value="UniProtKB-KW"/>
</dbReference>
<reference evidence="7" key="1">
    <citation type="submission" date="2021-07" db="EMBL/GenBank/DDBJ databases">
        <title>Candidatus Kaistella beijingensis sp. nov. isolated from a municipal wastewater treatment plant is involved in sludge foaming.</title>
        <authorList>
            <person name="Song Y."/>
            <person name="Liu S.-J."/>
        </authorList>
    </citation>
    <scope>NUCLEOTIDE SEQUENCE</scope>
    <source>
        <strain evidence="7">DSM 43998</strain>
    </source>
</reference>
<dbReference type="InterPro" id="IPR017871">
    <property type="entry name" value="ABC_transporter-like_CS"/>
</dbReference>
<dbReference type="PANTHER" id="PTHR42794:SF1">
    <property type="entry name" value="HEMIN IMPORT ATP-BINDING PROTEIN HMUV"/>
    <property type="match status" value="1"/>
</dbReference>
<dbReference type="Gene3D" id="3.40.50.300">
    <property type="entry name" value="P-loop containing nucleotide triphosphate hydrolases"/>
    <property type="match status" value="1"/>
</dbReference>
<dbReference type="SUPFAM" id="SSF52540">
    <property type="entry name" value="P-loop containing nucleoside triphosphate hydrolases"/>
    <property type="match status" value="1"/>
</dbReference>
<dbReference type="InterPro" id="IPR003439">
    <property type="entry name" value="ABC_transporter-like_ATP-bd"/>
</dbReference>